<dbReference type="Proteomes" id="UP001595851">
    <property type="component" value="Unassembled WGS sequence"/>
</dbReference>
<keyword evidence="3" id="KW-1185">Reference proteome</keyword>
<protein>
    <submittedName>
        <fullName evidence="2">FAD/NAD(P)-binding protein</fullName>
    </submittedName>
</protein>
<dbReference type="InterPro" id="IPR036188">
    <property type="entry name" value="FAD/NAD-bd_sf"/>
</dbReference>
<dbReference type="Gene3D" id="3.50.50.60">
    <property type="entry name" value="FAD/NAD(P)-binding domain"/>
    <property type="match status" value="1"/>
</dbReference>
<dbReference type="SUPFAM" id="SSF51905">
    <property type="entry name" value="FAD/NAD(P)-binding domain"/>
    <property type="match status" value="1"/>
</dbReference>
<dbReference type="EMBL" id="JBHSBI010000024">
    <property type="protein sequence ID" value="MFC4012942.1"/>
    <property type="molecule type" value="Genomic_DNA"/>
</dbReference>
<feature type="domain" description="FAD-dependent urate hydroxylase HpyO/Asp monooxygenase CreE-like FAD/NAD(P)-binding" evidence="1">
    <location>
        <begin position="9"/>
        <end position="177"/>
    </location>
</feature>
<dbReference type="InterPro" id="IPR052189">
    <property type="entry name" value="L-asp_N-monooxygenase_NS-form"/>
</dbReference>
<sequence length="602" mass="63425">MTAGTLRVAVVGAGPRGLAVAARLVDVHRELGAPALELHLVDPMPGGRVWRTDQDPVLLMNSRTRQATLFADDSVPGVTGPPRGPSFLDWCAQVAPHLDLPSTAAEEAKALTPDGFGSRALFGHYTRWVLESLTADSVRVHAAQATALAEREDGAQVLTLDATRELVVDAVVLALGHLPVAASERERELTAFAAEHDLVYVPPGPATASDLAGIRPGEEVAVLGTGLNFYDVMALLTVGRGGRHEAGRYVPSGREPVLLVGSGRGMPYLARAVRPGPVTLEVCTPQVRDGWLAARDGLDVKRDVWPVIEEELRRTWEREGDRRPFDLAAMIDPLAAGGEEPGSLTERLRGLLADDLASATATPRGSATAVGETLARLKDVVRDLVAEGVVDGRSVLSDLHGWFRSVGGFLAAGPPARRVAELIALVDAGLVRFLGPGARATTDPRAGAFAVTAREPSASYRVRALVDARMPEEDVPRTTDPLVRNLLATGLARPATLGTADGGRVTTGGLDVTRTGAGTPSGDGCRLIAADGTASPRRLAIGLPVQPLEWNIANLPQPGQSARTLIQAELIARHLLALTPIVQPASVSVETRNHEGGVRDRA</sequence>
<dbReference type="RefSeq" id="WP_379532829.1">
    <property type="nucleotide sequence ID" value="NZ_JBHSBI010000024.1"/>
</dbReference>
<evidence type="ECO:0000313" key="3">
    <source>
        <dbReference type="Proteomes" id="UP001595851"/>
    </source>
</evidence>
<dbReference type="Pfam" id="PF13454">
    <property type="entry name" value="NAD_binding_9"/>
    <property type="match status" value="1"/>
</dbReference>
<comment type="caution">
    <text evidence="2">The sequence shown here is derived from an EMBL/GenBank/DDBJ whole genome shotgun (WGS) entry which is preliminary data.</text>
</comment>
<reference evidence="3" key="1">
    <citation type="journal article" date="2019" name="Int. J. Syst. Evol. Microbiol.">
        <title>The Global Catalogue of Microorganisms (GCM) 10K type strain sequencing project: providing services to taxonomists for standard genome sequencing and annotation.</title>
        <authorList>
            <consortium name="The Broad Institute Genomics Platform"/>
            <consortium name="The Broad Institute Genome Sequencing Center for Infectious Disease"/>
            <person name="Wu L."/>
            <person name="Ma J."/>
        </authorList>
    </citation>
    <scope>NUCLEOTIDE SEQUENCE [LARGE SCALE GENOMIC DNA]</scope>
    <source>
        <strain evidence="3">TBRC 1276</strain>
    </source>
</reference>
<name>A0ABV8GKQ3_9ACTN</name>
<dbReference type="PANTHER" id="PTHR40254:SF1">
    <property type="entry name" value="BLR0577 PROTEIN"/>
    <property type="match status" value="1"/>
</dbReference>
<evidence type="ECO:0000313" key="2">
    <source>
        <dbReference type="EMBL" id="MFC4012942.1"/>
    </source>
</evidence>
<proteinExistence type="predicted"/>
<dbReference type="PANTHER" id="PTHR40254">
    <property type="entry name" value="BLR0577 PROTEIN"/>
    <property type="match status" value="1"/>
</dbReference>
<gene>
    <name evidence="2" type="ORF">ACFOY2_37340</name>
</gene>
<dbReference type="InterPro" id="IPR038732">
    <property type="entry name" value="HpyO/CreE_NAD-binding"/>
</dbReference>
<organism evidence="2 3">
    <name type="scientific">Nonomuraea purpurea</name>
    <dbReference type="NCBI Taxonomy" id="1849276"/>
    <lineage>
        <taxon>Bacteria</taxon>
        <taxon>Bacillati</taxon>
        <taxon>Actinomycetota</taxon>
        <taxon>Actinomycetes</taxon>
        <taxon>Streptosporangiales</taxon>
        <taxon>Streptosporangiaceae</taxon>
        <taxon>Nonomuraea</taxon>
    </lineage>
</organism>
<evidence type="ECO:0000259" key="1">
    <source>
        <dbReference type="Pfam" id="PF13454"/>
    </source>
</evidence>
<accession>A0ABV8GKQ3</accession>